<dbReference type="EMBL" id="MGEH01000024">
    <property type="protein sequence ID" value="OGL78764.1"/>
    <property type="molecule type" value="Genomic_DNA"/>
</dbReference>
<evidence type="ECO:0000313" key="6">
    <source>
        <dbReference type="EMBL" id="OGL78764.1"/>
    </source>
</evidence>
<gene>
    <name evidence="6" type="ORF">A3E39_01220</name>
</gene>
<dbReference type="SFLD" id="SFLDS00029">
    <property type="entry name" value="Radical_SAM"/>
    <property type="match status" value="1"/>
</dbReference>
<dbReference type="Gene3D" id="3.20.20.70">
    <property type="entry name" value="Aldolase class I"/>
    <property type="match status" value="2"/>
</dbReference>
<reference evidence="6 7" key="1">
    <citation type="journal article" date="2016" name="Nat. Commun.">
        <title>Thousands of microbial genomes shed light on interconnected biogeochemical processes in an aquifer system.</title>
        <authorList>
            <person name="Anantharaman K."/>
            <person name="Brown C.T."/>
            <person name="Hug L.A."/>
            <person name="Sharon I."/>
            <person name="Castelle C.J."/>
            <person name="Probst A.J."/>
            <person name="Thomas B.C."/>
            <person name="Singh A."/>
            <person name="Wilkins M.J."/>
            <person name="Karaoz U."/>
            <person name="Brodie E.L."/>
            <person name="Williams K.H."/>
            <person name="Hubbard S.S."/>
            <person name="Banfield J.F."/>
        </authorList>
    </citation>
    <scope>NUCLEOTIDE SEQUENCE [LARGE SCALE GENOMIC DNA]</scope>
</reference>
<keyword evidence="1" id="KW-0949">S-adenosyl-L-methionine</keyword>
<proteinExistence type="predicted"/>
<dbReference type="InterPro" id="IPR050377">
    <property type="entry name" value="Radical_SAM_PqqE_MftC-like"/>
</dbReference>
<keyword evidence="4" id="KW-0411">Iron-sulfur</keyword>
<dbReference type="InterPro" id="IPR013785">
    <property type="entry name" value="Aldolase_TIM"/>
</dbReference>
<dbReference type="SUPFAM" id="SSF102114">
    <property type="entry name" value="Radical SAM enzymes"/>
    <property type="match status" value="1"/>
</dbReference>
<accession>A0A1F7ULY3</accession>
<dbReference type="InterPro" id="IPR007197">
    <property type="entry name" value="rSAM"/>
</dbReference>
<dbReference type="AlphaFoldDB" id="A0A1F7ULY3"/>
<evidence type="ECO:0000313" key="7">
    <source>
        <dbReference type="Proteomes" id="UP000176603"/>
    </source>
</evidence>
<dbReference type="Pfam" id="PF13186">
    <property type="entry name" value="SPASM"/>
    <property type="match status" value="1"/>
</dbReference>
<evidence type="ECO:0000256" key="2">
    <source>
        <dbReference type="ARBA" id="ARBA00022723"/>
    </source>
</evidence>
<dbReference type="InterPro" id="IPR058240">
    <property type="entry name" value="rSAM_sf"/>
</dbReference>
<dbReference type="GO" id="GO:0046872">
    <property type="term" value="F:metal ion binding"/>
    <property type="evidence" value="ECO:0007669"/>
    <property type="project" value="UniProtKB-KW"/>
</dbReference>
<dbReference type="GO" id="GO:0003824">
    <property type="term" value="F:catalytic activity"/>
    <property type="evidence" value="ECO:0007669"/>
    <property type="project" value="InterPro"/>
</dbReference>
<keyword evidence="2" id="KW-0479">Metal-binding</keyword>
<name>A0A1F7ULY3_9BACT</name>
<dbReference type="InterPro" id="IPR023885">
    <property type="entry name" value="4Fe4S-binding_SPASM_dom"/>
</dbReference>
<dbReference type="PANTHER" id="PTHR11228:SF7">
    <property type="entry name" value="PQQA PEPTIDE CYCLASE"/>
    <property type="match status" value="1"/>
</dbReference>
<evidence type="ECO:0000256" key="4">
    <source>
        <dbReference type="ARBA" id="ARBA00023014"/>
    </source>
</evidence>
<sequence>MDKTRIEGQKLDMHPARVAHWLAAKDEWETAKNIFPIYMEVSPVGVCNHECTFCSVDYMLDREDAPRLEYTVLERALTDMAQQGLLSAMFAGAGEPLLYKDKATGKTLADVIVHADTVGVDTAITTNAVLLTEKFAERAFQAKRLRWVRTSLNAGDRETYAAIHRTKPEDFDTVLRNLENAVKIRERIGARVQILAQIVVVPEAQGKRRRSLLQENYPSNIHTVLPLATRLRDIGVDNLAVKPYKQHLVEKDVSRSNMYATVAYDQISKMFDDVEALETDQFEITIRRETMAHEDSAERGYKACYSTPYHWAYIEADGELWACSAHVGRVEHGKELGDHRFRLGNVNELSFMDIWHGERRKACWEYTRKSPAEGGLDVDTCMRGCQMDMPNRYLWDLMNPEPTRSFIK</sequence>
<evidence type="ECO:0000256" key="1">
    <source>
        <dbReference type="ARBA" id="ARBA00022691"/>
    </source>
</evidence>
<evidence type="ECO:0000256" key="3">
    <source>
        <dbReference type="ARBA" id="ARBA00023004"/>
    </source>
</evidence>
<dbReference type="GO" id="GO:0051536">
    <property type="term" value="F:iron-sulfur cluster binding"/>
    <property type="evidence" value="ECO:0007669"/>
    <property type="project" value="UniProtKB-KW"/>
</dbReference>
<dbReference type="SFLD" id="SFLDG01067">
    <property type="entry name" value="SPASM/twitch_domain_containing"/>
    <property type="match status" value="1"/>
</dbReference>
<evidence type="ECO:0000259" key="5">
    <source>
        <dbReference type="PROSITE" id="PS51918"/>
    </source>
</evidence>
<dbReference type="CDD" id="cd01335">
    <property type="entry name" value="Radical_SAM"/>
    <property type="match status" value="1"/>
</dbReference>
<dbReference type="STRING" id="1802399.A3E39_01220"/>
<dbReference type="Proteomes" id="UP000176603">
    <property type="component" value="Unassembled WGS sequence"/>
</dbReference>
<feature type="domain" description="Radical SAM core" evidence="5">
    <location>
        <begin position="31"/>
        <end position="287"/>
    </location>
</feature>
<dbReference type="CDD" id="cd21109">
    <property type="entry name" value="SPASM"/>
    <property type="match status" value="1"/>
</dbReference>
<protein>
    <recommendedName>
        <fullName evidence="5">Radical SAM core domain-containing protein</fullName>
    </recommendedName>
</protein>
<comment type="caution">
    <text evidence="6">The sequence shown here is derived from an EMBL/GenBank/DDBJ whole genome shotgun (WGS) entry which is preliminary data.</text>
</comment>
<dbReference type="Pfam" id="PF04055">
    <property type="entry name" value="Radical_SAM"/>
    <property type="match status" value="1"/>
</dbReference>
<dbReference type="PROSITE" id="PS51918">
    <property type="entry name" value="RADICAL_SAM"/>
    <property type="match status" value="1"/>
</dbReference>
<keyword evidence="3" id="KW-0408">Iron</keyword>
<dbReference type="PANTHER" id="PTHR11228">
    <property type="entry name" value="RADICAL SAM DOMAIN PROTEIN"/>
    <property type="match status" value="1"/>
</dbReference>
<organism evidence="6 7">
    <name type="scientific">Candidatus Uhrbacteria bacterium RIFCSPHIGHO2_12_FULL_60_25</name>
    <dbReference type="NCBI Taxonomy" id="1802399"/>
    <lineage>
        <taxon>Bacteria</taxon>
        <taxon>Candidatus Uhriibacteriota</taxon>
    </lineage>
</organism>